<keyword evidence="3" id="KW-1185">Reference proteome</keyword>
<dbReference type="InterPro" id="IPR011048">
    <property type="entry name" value="Haem_d1_sf"/>
</dbReference>
<dbReference type="Gene3D" id="2.130.10.10">
    <property type="entry name" value="YVTN repeat-like/Quinoprotein amine dehydrogenase"/>
    <property type="match status" value="1"/>
</dbReference>
<dbReference type="AlphaFoldDB" id="J9VY29"/>
<protein>
    <submittedName>
        <fullName evidence="2">3-carboxymuconate cyclase</fullName>
        <ecNumber evidence="2">5.5.1.5</ecNumber>
    </submittedName>
</protein>
<dbReference type="STRING" id="1071400.LBUCD034_0055"/>
<dbReference type="Pfam" id="PF10282">
    <property type="entry name" value="Lactonase"/>
    <property type="match status" value="1"/>
</dbReference>
<dbReference type="InterPro" id="IPR015943">
    <property type="entry name" value="WD40/YVTN_repeat-like_dom_sf"/>
</dbReference>
<dbReference type="InterPro" id="IPR050282">
    <property type="entry name" value="Cycloisomerase_2"/>
</dbReference>
<keyword evidence="2" id="KW-0413">Isomerase</keyword>
<dbReference type="GO" id="GO:0005829">
    <property type="term" value="C:cytosol"/>
    <property type="evidence" value="ECO:0007669"/>
    <property type="project" value="TreeGrafter"/>
</dbReference>
<dbReference type="RefSeq" id="WP_014939073.1">
    <property type="nucleotide sequence ID" value="NC_018610.1"/>
</dbReference>
<name>J9VY29_LENBU</name>
<dbReference type="EMBL" id="CP003043">
    <property type="protein sequence ID" value="AFR99168.1"/>
    <property type="molecule type" value="Genomic_DNA"/>
</dbReference>
<proteinExistence type="inferred from homology"/>
<reference evidence="2 3" key="1">
    <citation type="journal article" date="2012" name="J. Biotechnol.">
        <title>Insights into the completely annotated genome of Lactobacillus buchneri CD034, a strain isolated from stable grass silage.</title>
        <authorList>
            <person name="Heinl S."/>
            <person name="Wibberg D."/>
            <person name="Eikmeyer F."/>
            <person name="Szczepanowski R."/>
            <person name="Blom J."/>
            <person name="Linke B."/>
            <person name="Goesmann A."/>
            <person name="Grabherr R."/>
            <person name="Schwab H."/>
            <person name="Puhler A."/>
            <person name="Schluter A."/>
        </authorList>
    </citation>
    <scope>NUCLEOTIDE SEQUENCE [LARGE SCALE GENOMIC DNA]</scope>
    <source>
        <strain evidence="2 3">CD034</strain>
    </source>
</reference>
<comment type="similarity">
    <text evidence="1">Belongs to the cycloisomerase 2 family.</text>
</comment>
<dbReference type="PANTHER" id="PTHR30344">
    <property type="entry name" value="6-PHOSPHOGLUCONOLACTONASE-RELATED"/>
    <property type="match status" value="1"/>
</dbReference>
<dbReference type="SUPFAM" id="SSF51004">
    <property type="entry name" value="C-terminal (heme d1) domain of cytochrome cd1-nitrite reductase"/>
    <property type="match status" value="1"/>
</dbReference>
<dbReference type="OrthoDB" id="9790815at2"/>
<dbReference type="KEGG" id="lbn:LBUCD034_0055"/>
<evidence type="ECO:0000313" key="3">
    <source>
        <dbReference type="Proteomes" id="UP000007332"/>
    </source>
</evidence>
<organism evidence="2 3">
    <name type="scientific">Lentilactobacillus buchneri subsp. silagei CD034</name>
    <dbReference type="NCBI Taxonomy" id="1071400"/>
    <lineage>
        <taxon>Bacteria</taxon>
        <taxon>Bacillati</taxon>
        <taxon>Bacillota</taxon>
        <taxon>Bacilli</taxon>
        <taxon>Lactobacillales</taxon>
        <taxon>Lactobacillaceae</taxon>
        <taxon>Lentilactobacillus</taxon>
        <taxon>Lentilactobacillus buchneri subsp. silagei</taxon>
    </lineage>
</organism>
<dbReference type="GO" id="GO:0017057">
    <property type="term" value="F:6-phosphogluconolactonase activity"/>
    <property type="evidence" value="ECO:0007669"/>
    <property type="project" value="TreeGrafter"/>
</dbReference>
<dbReference type="InterPro" id="IPR019405">
    <property type="entry name" value="Lactonase_7-beta_prop"/>
</dbReference>
<dbReference type="PANTHER" id="PTHR30344:SF1">
    <property type="entry name" value="6-PHOSPHOGLUCONOLACTONASE"/>
    <property type="match status" value="1"/>
</dbReference>
<dbReference type="Proteomes" id="UP000007332">
    <property type="component" value="Chromosome"/>
</dbReference>
<dbReference type="EC" id="5.5.1.5" evidence="2"/>
<dbReference type="GO" id="GO:0047768">
    <property type="term" value="F:carboxy-cis,cis-muconate cyclase activity"/>
    <property type="evidence" value="ECO:0007669"/>
    <property type="project" value="UniProtKB-EC"/>
</dbReference>
<dbReference type="eggNOG" id="COG2706">
    <property type="taxonomic scope" value="Bacteria"/>
</dbReference>
<sequence>MKEELIFGTYSSRISKGIYQAEFDTDSGKIGTVHLSTEIGAPTYLALSDTNVIYAVNQDGDKGGVSAYDLSGGQFNKLADHLFNASSPVNITIDEKRKLVFASNYNNGFVQIFKIMSNGDLSLVDEIHNLGHGVLPQQNTSHLHYAQITPDGRRLCVIDLGTDEILTFDLSSDGHVLQKATTFHTRPGFGPKKITFTRNGVYAYVLGELANQVILLKYHPKTGTFDQIQSISTLPDNWVGENGCGAMYLSKDEKYLYVSNRGHNSVSVFGVDETNYQLEMIQNISSEGNFPREFCLDQSEKYVIVGNQKSDSLAIFQRNPKHGNLTLLSVNHNVAEPVCIICTQDNQ</sequence>
<dbReference type="PATRIC" id="fig|1071400.3.peg.55"/>
<dbReference type="HOGENOM" id="CLU_038716_3_1_9"/>
<evidence type="ECO:0000256" key="1">
    <source>
        <dbReference type="ARBA" id="ARBA00005564"/>
    </source>
</evidence>
<accession>J9VY29</accession>
<evidence type="ECO:0000313" key="2">
    <source>
        <dbReference type="EMBL" id="AFR99168.1"/>
    </source>
</evidence>
<gene>
    <name evidence="2" type="ORF">LBUCD034_0055</name>
</gene>